<name>A0A949TMC2_9CLOT</name>
<comment type="catalytic activity">
    <reaction evidence="3">
        <text>3'-dephospho-CoA + ATP = ADP + CoA + H(+)</text>
        <dbReference type="Rhea" id="RHEA:18245"/>
        <dbReference type="ChEBI" id="CHEBI:15378"/>
        <dbReference type="ChEBI" id="CHEBI:30616"/>
        <dbReference type="ChEBI" id="CHEBI:57287"/>
        <dbReference type="ChEBI" id="CHEBI:57328"/>
        <dbReference type="ChEBI" id="CHEBI:456216"/>
        <dbReference type="EC" id="2.7.1.24"/>
    </reaction>
</comment>
<keyword evidence="3 5" id="KW-0418">Kinase</keyword>
<dbReference type="NCBIfam" id="TIGR00152">
    <property type="entry name" value="dephospho-CoA kinase"/>
    <property type="match status" value="1"/>
</dbReference>
<feature type="binding site" evidence="3">
    <location>
        <begin position="11"/>
        <end position="16"/>
    </location>
    <ligand>
        <name>ATP</name>
        <dbReference type="ChEBI" id="CHEBI:30616"/>
    </ligand>
</feature>
<dbReference type="EC" id="2.7.1.24" evidence="3 4"/>
<comment type="function">
    <text evidence="3">Catalyzes the phosphorylation of the 3'-hydroxyl group of dephosphocoenzyme A to form coenzyme A.</text>
</comment>
<accession>A0A949TMC2</accession>
<organism evidence="5 6">
    <name type="scientific">Clostridium thailandense</name>
    <dbReference type="NCBI Taxonomy" id="2794346"/>
    <lineage>
        <taxon>Bacteria</taxon>
        <taxon>Bacillati</taxon>
        <taxon>Bacillota</taxon>
        <taxon>Clostridia</taxon>
        <taxon>Eubacteriales</taxon>
        <taxon>Clostridiaceae</taxon>
        <taxon>Clostridium</taxon>
    </lineage>
</organism>
<keyword evidence="6" id="KW-1185">Reference proteome</keyword>
<dbReference type="InterPro" id="IPR001977">
    <property type="entry name" value="Depp_CoAkinase"/>
</dbReference>
<dbReference type="PROSITE" id="PS51219">
    <property type="entry name" value="DPCK"/>
    <property type="match status" value="1"/>
</dbReference>
<comment type="similarity">
    <text evidence="3">Belongs to the CoaE family.</text>
</comment>
<keyword evidence="1 3" id="KW-0547">Nucleotide-binding</keyword>
<dbReference type="GO" id="GO:0005524">
    <property type="term" value="F:ATP binding"/>
    <property type="evidence" value="ECO:0007669"/>
    <property type="project" value="UniProtKB-UniRule"/>
</dbReference>
<dbReference type="GO" id="GO:0015937">
    <property type="term" value="P:coenzyme A biosynthetic process"/>
    <property type="evidence" value="ECO:0007669"/>
    <property type="project" value="UniProtKB-UniRule"/>
</dbReference>
<protein>
    <recommendedName>
        <fullName evidence="3 4">Dephospho-CoA kinase</fullName>
        <ecNumber evidence="3 4">2.7.1.24</ecNumber>
    </recommendedName>
    <alternativeName>
        <fullName evidence="3">Dephosphocoenzyme A kinase</fullName>
    </alternativeName>
</protein>
<proteinExistence type="inferred from homology"/>
<evidence type="ECO:0000256" key="4">
    <source>
        <dbReference type="NCBIfam" id="TIGR00152"/>
    </source>
</evidence>
<evidence type="ECO:0000313" key="6">
    <source>
        <dbReference type="Proteomes" id="UP000694308"/>
    </source>
</evidence>
<dbReference type="Proteomes" id="UP000694308">
    <property type="component" value="Unassembled WGS sequence"/>
</dbReference>
<dbReference type="GO" id="GO:0005737">
    <property type="term" value="C:cytoplasm"/>
    <property type="evidence" value="ECO:0007669"/>
    <property type="project" value="UniProtKB-SubCell"/>
</dbReference>
<evidence type="ECO:0000256" key="1">
    <source>
        <dbReference type="ARBA" id="ARBA00022741"/>
    </source>
</evidence>
<evidence type="ECO:0000256" key="3">
    <source>
        <dbReference type="HAMAP-Rule" id="MF_00376"/>
    </source>
</evidence>
<dbReference type="CDD" id="cd02022">
    <property type="entry name" value="DPCK"/>
    <property type="match status" value="1"/>
</dbReference>
<reference evidence="5" key="1">
    <citation type="submission" date="2020-12" db="EMBL/GenBank/DDBJ databases">
        <title>Clostridium thailandense sp. nov., a novel acetogenic bacterium isolated from peat land soil in Thailand.</title>
        <authorList>
            <person name="Chaikitkaew S."/>
            <person name="Birkeland N.K."/>
        </authorList>
    </citation>
    <scope>NUCLEOTIDE SEQUENCE</scope>
    <source>
        <strain evidence="5">PL3</strain>
    </source>
</reference>
<dbReference type="PANTHER" id="PTHR10695">
    <property type="entry name" value="DEPHOSPHO-COA KINASE-RELATED"/>
    <property type="match status" value="1"/>
</dbReference>
<comment type="subcellular location">
    <subcellularLocation>
        <location evidence="3">Cytoplasm</location>
    </subcellularLocation>
</comment>
<evidence type="ECO:0000313" key="5">
    <source>
        <dbReference type="EMBL" id="MBV7273092.1"/>
    </source>
</evidence>
<dbReference type="AlphaFoldDB" id="A0A949TMC2"/>
<dbReference type="RefSeq" id="WP_218320117.1">
    <property type="nucleotide sequence ID" value="NZ_JAEEGC010000037.1"/>
</dbReference>
<comment type="pathway">
    <text evidence="3">Cofactor biosynthesis; coenzyme A biosynthesis; CoA from (R)-pantothenate: step 5/5.</text>
</comment>
<sequence length="207" mass="24441">MLKIGLTGGIGSGKSTISNILKKKNFIVIDADIVARDVLRIYPEIFENIRKEFGEEFFDEKKELKRKEFGNYIFSKDDRRKKYEDMIMPFIRKRICDLIEKYQREGVEVCFLDGATIIENNLHKYMDINILVWVDSETQLHRVSKRDNLTEQQVINRVNSQMSLEDKKEFVDYIIDNSKSLDNTKREVNETLKKIGEKYRGVECLKI</sequence>
<keyword evidence="3" id="KW-0173">Coenzyme A biosynthesis</keyword>
<dbReference type="EMBL" id="JAEEGC010000037">
    <property type="protein sequence ID" value="MBV7273092.1"/>
    <property type="molecule type" value="Genomic_DNA"/>
</dbReference>
<dbReference type="GO" id="GO:0004140">
    <property type="term" value="F:dephospho-CoA kinase activity"/>
    <property type="evidence" value="ECO:0007669"/>
    <property type="project" value="UniProtKB-UniRule"/>
</dbReference>
<comment type="caution">
    <text evidence="5">The sequence shown here is derived from an EMBL/GenBank/DDBJ whole genome shotgun (WGS) entry which is preliminary data.</text>
</comment>
<gene>
    <name evidence="3" type="primary">coaE</name>
    <name evidence="5" type="ORF">I6U48_09230</name>
</gene>
<keyword evidence="2 3" id="KW-0067">ATP-binding</keyword>
<dbReference type="HAMAP" id="MF_00376">
    <property type="entry name" value="Dephospho_CoA_kinase"/>
    <property type="match status" value="1"/>
</dbReference>
<keyword evidence="3" id="KW-0963">Cytoplasm</keyword>
<keyword evidence="3 5" id="KW-0808">Transferase</keyword>
<evidence type="ECO:0000256" key="2">
    <source>
        <dbReference type="ARBA" id="ARBA00022840"/>
    </source>
</evidence>
<dbReference type="Pfam" id="PF01121">
    <property type="entry name" value="CoaE"/>
    <property type="match status" value="1"/>
</dbReference>
<dbReference type="PANTHER" id="PTHR10695:SF46">
    <property type="entry name" value="BIFUNCTIONAL COENZYME A SYNTHASE-RELATED"/>
    <property type="match status" value="1"/>
</dbReference>